<comment type="caution">
    <text evidence="1">The sequence shown here is derived from an EMBL/GenBank/DDBJ whole genome shotgun (WGS) entry which is preliminary data.</text>
</comment>
<dbReference type="RefSeq" id="WP_129131900.1">
    <property type="nucleotide sequence ID" value="NZ_SDHW01000005.1"/>
</dbReference>
<dbReference type="OrthoDB" id="5187906at2"/>
<dbReference type="EMBL" id="SDHW01000005">
    <property type="protein sequence ID" value="RXK58844.1"/>
    <property type="molecule type" value="Genomic_DNA"/>
</dbReference>
<sequence length="89" mass="10320">MKMLQDDQTKNILLTLRKNSSVLKNLLGKSTSEVIVNKNELQEAGFRFNYITDSATTKKGSTAYFCYGYAYFILEHEQYVIMRRKDVPV</sequence>
<protein>
    <submittedName>
        <fullName evidence="1">Uncharacterized protein</fullName>
    </submittedName>
</protein>
<gene>
    <name evidence="1" type="ORF">ESA94_15760</name>
</gene>
<dbReference type="Proteomes" id="UP000290204">
    <property type="component" value="Unassembled WGS sequence"/>
</dbReference>
<organism evidence="1 2">
    <name type="scientific">Lacibacter luteus</name>
    <dbReference type="NCBI Taxonomy" id="2508719"/>
    <lineage>
        <taxon>Bacteria</taxon>
        <taxon>Pseudomonadati</taxon>
        <taxon>Bacteroidota</taxon>
        <taxon>Chitinophagia</taxon>
        <taxon>Chitinophagales</taxon>
        <taxon>Chitinophagaceae</taxon>
        <taxon>Lacibacter</taxon>
    </lineage>
</organism>
<evidence type="ECO:0000313" key="2">
    <source>
        <dbReference type="Proteomes" id="UP000290204"/>
    </source>
</evidence>
<evidence type="ECO:0000313" key="1">
    <source>
        <dbReference type="EMBL" id="RXK58844.1"/>
    </source>
</evidence>
<name>A0A4Q1CFQ5_9BACT</name>
<proteinExistence type="predicted"/>
<reference evidence="1 2" key="1">
    <citation type="submission" date="2019-01" db="EMBL/GenBank/DDBJ databases">
        <title>Lacibacter sp. strain TTM-7.</title>
        <authorList>
            <person name="Chen W.-M."/>
        </authorList>
    </citation>
    <scope>NUCLEOTIDE SEQUENCE [LARGE SCALE GENOMIC DNA]</scope>
    <source>
        <strain evidence="1 2">TTM-7</strain>
    </source>
</reference>
<keyword evidence="2" id="KW-1185">Reference proteome</keyword>
<dbReference type="AlphaFoldDB" id="A0A4Q1CFQ5"/>
<accession>A0A4Q1CFQ5</accession>